<dbReference type="EMBL" id="CAJOBJ010347776">
    <property type="protein sequence ID" value="CAF5203953.1"/>
    <property type="molecule type" value="Genomic_DNA"/>
</dbReference>
<dbReference type="AlphaFoldDB" id="A0A8S3ISL8"/>
<proteinExistence type="predicted"/>
<feature type="non-terminal residue" evidence="1">
    <location>
        <position position="1"/>
    </location>
</feature>
<evidence type="ECO:0000313" key="2">
    <source>
        <dbReference type="Proteomes" id="UP000681720"/>
    </source>
</evidence>
<evidence type="ECO:0000313" key="1">
    <source>
        <dbReference type="EMBL" id="CAF5203953.1"/>
    </source>
</evidence>
<name>A0A8S3ISL8_9BILA</name>
<reference evidence="1" key="1">
    <citation type="submission" date="2021-02" db="EMBL/GenBank/DDBJ databases">
        <authorList>
            <person name="Nowell W R."/>
        </authorList>
    </citation>
    <scope>NUCLEOTIDE SEQUENCE</scope>
</reference>
<sequence length="91" mass="10497">MIATLHQLQQETQHHHRFQRQHLSELSIRQPGRLLQLNVTLVIRNFPITKYPHLAGSSSATTYISTGDTPCSNLFRVLTIMSLFCYKSFRA</sequence>
<comment type="caution">
    <text evidence="1">The sequence shown here is derived from an EMBL/GenBank/DDBJ whole genome shotgun (WGS) entry which is preliminary data.</text>
</comment>
<gene>
    <name evidence="1" type="ORF">GIL414_LOCUS77489</name>
</gene>
<accession>A0A8S3ISL8</accession>
<organism evidence="1 2">
    <name type="scientific">Rotaria magnacalcarata</name>
    <dbReference type="NCBI Taxonomy" id="392030"/>
    <lineage>
        <taxon>Eukaryota</taxon>
        <taxon>Metazoa</taxon>
        <taxon>Spiralia</taxon>
        <taxon>Gnathifera</taxon>
        <taxon>Rotifera</taxon>
        <taxon>Eurotatoria</taxon>
        <taxon>Bdelloidea</taxon>
        <taxon>Philodinida</taxon>
        <taxon>Philodinidae</taxon>
        <taxon>Rotaria</taxon>
    </lineage>
</organism>
<protein>
    <submittedName>
        <fullName evidence="1">Uncharacterized protein</fullName>
    </submittedName>
</protein>
<dbReference type="Proteomes" id="UP000681720">
    <property type="component" value="Unassembled WGS sequence"/>
</dbReference>